<feature type="region of interest" description="Disordered" evidence="2">
    <location>
        <begin position="122"/>
        <end position="209"/>
    </location>
</feature>
<feature type="compositionally biased region" description="Polar residues" evidence="2">
    <location>
        <begin position="40"/>
        <end position="49"/>
    </location>
</feature>
<protein>
    <submittedName>
        <fullName evidence="3">Uncharacterized protein</fullName>
    </submittedName>
</protein>
<feature type="compositionally biased region" description="Polar residues" evidence="2">
    <location>
        <begin position="1028"/>
        <end position="1043"/>
    </location>
</feature>
<feature type="compositionally biased region" description="Polar residues" evidence="2">
    <location>
        <begin position="197"/>
        <end position="209"/>
    </location>
</feature>
<feature type="coiled-coil region" evidence="1">
    <location>
        <begin position="516"/>
        <end position="582"/>
    </location>
</feature>
<feature type="region of interest" description="Disordered" evidence="2">
    <location>
        <begin position="1028"/>
        <end position="1050"/>
    </location>
</feature>
<proteinExistence type="predicted"/>
<feature type="compositionally biased region" description="Low complexity" evidence="2">
    <location>
        <begin position="183"/>
        <end position="196"/>
    </location>
</feature>
<feature type="region of interest" description="Disordered" evidence="2">
    <location>
        <begin position="905"/>
        <end position="932"/>
    </location>
</feature>
<feature type="compositionally biased region" description="Basic and acidic residues" evidence="2">
    <location>
        <begin position="167"/>
        <end position="181"/>
    </location>
</feature>
<keyword evidence="1" id="KW-0175">Coiled coil</keyword>
<feature type="compositionally biased region" description="Polar residues" evidence="2">
    <location>
        <begin position="142"/>
        <end position="166"/>
    </location>
</feature>
<accession>A0A1Y1K5H2</accession>
<feature type="coiled-coil region" evidence="1">
    <location>
        <begin position="819"/>
        <end position="846"/>
    </location>
</feature>
<dbReference type="Gene3D" id="1.10.287.1490">
    <property type="match status" value="1"/>
</dbReference>
<feature type="compositionally biased region" description="Basic and acidic residues" evidence="2">
    <location>
        <begin position="1085"/>
        <end position="1094"/>
    </location>
</feature>
<dbReference type="GO" id="GO:0003682">
    <property type="term" value="F:chromatin binding"/>
    <property type="evidence" value="ECO:0007669"/>
    <property type="project" value="TreeGrafter"/>
</dbReference>
<organism evidence="3">
    <name type="scientific">Photinus pyralis</name>
    <name type="common">Common eastern firefly</name>
    <name type="synonym">Lampyris pyralis</name>
    <dbReference type="NCBI Taxonomy" id="7054"/>
    <lineage>
        <taxon>Eukaryota</taxon>
        <taxon>Metazoa</taxon>
        <taxon>Ecdysozoa</taxon>
        <taxon>Arthropoda</taxon>
        <taxon>Hexapoda</taxon>
        <taxon>Insecta</taxon>
        <taxon>Pterygota</taxon>
        <taxon>Neoptera</taxon>
        <taxon>Endopterygota</taxon>
        <taxon>Coleoptera</taxon>
        <taxon>Polyphaga</taxon>
        <taxon>Elateriformia</taxon>
        <taxon>Elateroidea</taxon>
        <taxon>Lampyridae</taxon>
        <taxon>Lampyrinae</taxon>
        <taxon>Photinus</taxon>
    </lineage>
</organism>
<feature type="region of interest" description="Disordered" evidence="2">
    <location>
        <begin position="1069"/>
        <end position="1104"/>
    </location>
</feature>
<feature type="coiled-coil region" evidence="1">
    <location>
        <begin position="623"/>
        <end position="657"/>
    </location>
</feature>
<feature type="region of interest" description="Disordered" evidence="2">
    <location>
        <begin position="37"/>
        <end position="80"/>
    </location>
</feature>
<dbReference type="EMBL" id="GEZM01096728">
    <property type="protein sequence ID" value="JAV54618.1"/>
    <property type="molecule type" value="Transcribed_RNA"/>
</dbReference>
<evidence type="ECO:0000256" key="2">
    <source>
        <dbReference type="SAM" id="MobiDB-lite"/>
    </source>
</evidence>
<sequence>MSFSRSKLARFSESKDGIGASIKASTTSTSSKLITKANTDKVSLPQSARTAAKLPRPIRHRSLSRPPSPTTNVKSQRPCSVSGIKTLKQNKESLDLDKADDDLIFKSATILPFADCLDTKDNNGPLEEIKSNGSSPPKDIHSSPSETTKNTSAIPLRVKSSQVSNKESVKESVKMPREAKKITSTSHLSHLSNSTTPRRTNVSRGNVKTGRNSTLIHQFEDKKRQLHVLQNELTSKRSFVSELYTILVELKKRLEESGVTNVELDDLKPDIHPASVEPRLIETMTDAINEIPSSLGDICRNLMNKRLLVLTTLEQFTKHRITVEEAQRFLKTYKEDTTVLEKMVSDQSKEQQNRATSLVEKWALLVSNSGDAVNILNDVDELKAKLKAQEQKLNLLKRERDQALKSSETYEKKTSQVEATVEDLNGKLKHLEQALASEKQCAQSHKEKYSSFEQQKKTMKTQIQELERKCKESETKQSELQKTCKHTQEQLKVNELRWNKEKEELVSKGRHDKQMLEKLTKERSCFETRVKTLEENLAEVNNGQKSAENKLNMELEATRKLAAEEKVKRETLEEKYEHVHNKLIQMEIGNSQLVDIAKTKNTFEPNDVANIYTEHEAELYTELMATRAALKAAEDKLQSYDREKMRFINTLESLQDEKDVSSESILSLKNVQRLTELESSVAQKDETVYRQQVEITGLKAEVEELKLKISIPESGESDLEENELKRMLYDGKSKLEALIKKSSQNEQKAISFQHELDKRTRQLNDMENLLKVRDGLIKLLKAKKDDLQIESNSLNKYGNTIRELLLQTREEMDSKTKLLHDLTMNLNSKERENEAQVKRIHELEHSLSIANEKRFKLQDAVGVMEKELQLTKAQLKGAPPSSSSWYDTASPRKFTLPKNRSSFTYSNRAKIGRPTSPTYGSQPPPPRTSTLNFATSAQAPTDADASSHYLESEVVRSWLSSYQNVDDIQKRLKFLKHAFASLSRKMVVQDTKLKQTAKSLMGTCHKCHPRTYRTPKVQASRHNYYKTSPTTSQCEEFSQQHTSPIPKLTKIQPTPDLYYNRVIKKNLPKPPLEPQISSSRVRHNYSSEKSKTDTDLCNVGTQSSAIPNRSSQILSSIPIPKVRYSPLTLSSRPPVTPVISVESRRSYTEASHDQFPKGASENLVHADRKHSYKSYLSLFLNRGGVRPSSQEGCHQLPPTEQRLHSVPDVAQYRISQPRTSINMRSCIQIETQDSSADSNGSNLSVATVIECAELINTQLNDMFISESEYVLKLHADGHNFAESGDYATVDDIQYLETDVASSSNVPKSLSTSQYLCVESDWIFD</sequence>
<dbReference type="GO" id="GO:0007076">
    <property type="term" value="P:mitotic chromosome condensation"/>
    <property type="evidence" value="ECO:0007669"/>
    <property type="project" value="TreeGrafter"/>
</dbReference>
<reference evidence="3" key="1">
    <citation type="journal article" date="2016" name="Sci. Rep.">
        <title>Molecular characterization of firefly nuptial gifts: a multi-omics approach sheds light on postcopulatory sexual selection.</title>
        <authorList>
            <person name="Al-Wathiqui N."/>
            <person name="Fallon T.R."/>
            <person name="South A."/>
            <person name="Weng J.K."/>
            <person name="Lewis S.M."/>
        </authorList>
    </citation>
    <scope>NUCLEOTIDE SEQUENCE</scope>
</reference>
<dbReference type="EMBL" id="GEZM01096730">
    <property type="protein sequence ID" value="JAV54616.1"/>
    <property type="molecule type" value="Transcribed_RNA"/>
</dbReference>
<evidence type="ECO:0000313" key="3">
    <source>
        <dbReference type="EMBL" id="JAV54616.1"/>
    </source>
</evidence>
<feature type="coiled-coil region" evidence="1">
    <location>
        <begin position="372"/>
        <end position="483"/>
    </location>
</feature>
<dbReference type="PANTHER" id="PTHR43941">
    <property type="entry name" value="STRUCTURAL MAINTENANCE OF CHROMOSOMES PROTEIN 2"/>
    <property type="match status" value="1"/>
</dbReference>
<evidence type="ECO:0000256" key="1">
    <source>
        <dbReference type="SAM" id="Coils"/>
    </source>
</evidence>
<name>A0A1Y1K5H2_PHOPY</name>
<feature type="compositionally biased region" description="Polar residues" evidence="2">
    <location>
        <begin position="70"/>
        <end position="79"/>
    </location>
</feature>
<dbReference type="PANTHER" id="PTHR43941:SF1">
    <property type="entry name" value="STRUCTURAL MAINTENANCE OF CHROMOSOMES PROTEIN 2"/>
    <property type="match status" value="1"/>
</dbReference>
<dbReference type="GO" id="GO:0000793">
    <property type="term" value="C:condensed chromosome"/>
    <property type="evidence" value="ECO:0007669"/>
    <property type="project" value="TreeGrafter"/>
</dbReference>
<dbReference type="GO" id="GO:0000796">
    <property type="term" value="C:condensin complex"/>
    <property type="evidence" value="ECO:0007669"/>
    <property type="project" value="TreeGrafter"/>
</dbReference>
<dbReference type="GO" id="GO:0000785">
    <property type="term" value="C:chromatin"/>
    <property type="evidence" value="ECO:0007669"/>
    <property type="project" value="TreeGrafter"/>
</dbReference>